<organism evidence="2 4">
    <name type="scientific">Adineta steineri</name>
    <dbReference type="NCBI Taxonomy" id="433720"/>
    <lineage>
        <taxon>Eukaryota</taxon>
        <taxon>Metazoa</taxon>
        <taxon>Spiralia</taxon>
        <taxon>Gnathifera</taxon>
        <taxon>Rotifera</taxon>
        <taxon>Eurotatoria</taxon>
        <taxon>Bdelloidea</taxon>
        <taxon>Adinetida</taxon>
        <taxon>Adinetidae</taxon>
        <taxon>Adineta</taxon>
    </lineage>
</organism>
<keyword evidence="1" id="KW-0812">Transmembrane</keyword>
<protein>
    <submittedName>
        <fullName evidence="2">Uncharacterized protein</fullName>
    </submittedName>
</protein>
<dbReference type="AlphaFoldDB" id="A0A815SRS6"/>
<sequence>PPCSHATCCAARTCTACLNDENAAVYCHGLIIFVYNLFVFVLYYLIYGFLIIFLGRVIFYSLVLPCSIAKCCAARSCSACLNDKNALIYYGFGYYLIIIGGLFILFVFMYGGYCVYNAFDINSILGVFGGYVLFVVVANMHRDLRPEETL</sequence>
<feature type="transmembrane region" description="Helical" evidence="1">
    <location>
        <begin position="30"/>
        <end position="54"/>
    </location>
</feature>
<dbReference type="Proteomes" id="UP000663868">
    <property type="component" value="Unassembled WGS sequence"/>
</dbReference>
<evidence type="ECO:0000313" key="2">
    <source>
        <dbReference type="EMBL" id="CAF1497209.1"/>
    </source>
</evidence>
<keyword evidence="1" id="KW-1133">Transmembrane helix</keyword>
<proteinExistence type="predicted"/>
<keyword evidence="1" id="KW-0472">Membrane</keyword>
<evidence type="ECO:0000313" key="3">
    <source>
        <dbReference type="EMBL" id="CAF4228709.1"/>
    </source>
</evidence>
<feature type="non-terminal residue" evidence="2">
    <location>
        <position position="1"/>
    </location>
</feature>
<dbReference type="Proteomes" id="UP000663860">
    <property type="component" value="Unassembled WGS sequence"/>
</dbReference>
<evidence type="ECO:0000256" key="1">
    <source>
        <dbReference type="SAM" id="Phobius"/>
    </source>
</evidence>
<reference evidence="2" key="1">
    <citation type="submission" date="2021-02" db="EMBL/GenBank/DDBJ databases">
        <authorList>
            <person name="Nowell W R."/>
        </authorList>
    </citation>
    <scope>NUCLEOTIDE SEQUENCE</scope>
</reference>
<feature type="transmembrane region" description="Helical" evidence="1">
    <location>
        <begin position="92"/>
        <end position="113"/>
    </location>
</feature>
<evidence type="ECO:0000313" key="4">
    <source>
        <dbReference type="Proteomes" id="UP000663860"/>
    </source>
</evidence>
<dbReference type="EMBL" id="CAJOBB010009480">
    <property type="protein sequence ID" value="CAF4228709.1"/>
    <property type="molecule type" value="Genomic_DNA"/>
</dbReference>
<dbReference type="EMBL" id="CAJNOE010002994">
    <property type="protein sequence ID" value="CAF1497209.1"/>
    <property type="molecule type" value="Genomic_DNA"/>
</dbReference>
<name>A0A815SRS6_9BILA</name>
<feature type="transmembrane region" description="Helical" evidence="1">
    <location>
        <begin position="119"/>
        <end position="138"/>
    </location>
</feature>
<gene>
    <name evidence="2" type="ORF">IZO911_LOCUS44820</name>
    <name evidence="3" type="ORF">KXQ929_LOCUS41613</name>
</gene>
<accession>A0A815SRS6</accession>
<comment type="caution">
    <text evidence="2">The sequence shown here is derived from an EMBL/GenBank/DDBJ whole genome shotgun (WGS) entry which is preliminary data.</text>
</comment>